<evidence type="ECO:0000313" key="2">
    <source>
        <dbReference type="Proteomes" id="UP000589818"/>
    </source>
</evidence>
<reference evidence="1" key="1">
    <citation type="submission" date="2020-08" db="EMBL/GenBank/DDBJ databases">
        <title>Plant associated metagenomes--Microbial community diversity and host control of community assembly across model and emerging plant ecological genomics systems.</title>
        <authorList>
            <person name="Dangl J."/>
        </authorList>
    </citation>
    <scope>NUCLEOTIDE SEQUENCE</scope>
    <source>
        <strain evidence="1">KD5</strain>
    </source>
</reference>
<protein>
    <submittedName>
        <fullName evidence="1">Uncharacterized protein</fullName>
    </submittedName>
</protein>
<dbReference type="Proteomes" id="UP000589818">
    <property type="component" value="Unassembled WGS sequence"/>
</dbReference>
<organism evidence="1 2">
    <name type="scientific">Pseudomonas umsongensis</name>
    <dbReference type="NCBI Taxonomy" id="198618"/>
    <lineage>
        <taxon>Bacteria</taxon>
        <taxon>Pseudomonadati</taxon>
        <taxon>Pseudomonadota</taxon>
        <taxon>Gammaproteobacteria</taxon>
        <taxon>Pseudomonadales</taxon>
        <taxon>Pseudomonadaceae</taxon>
        <taxon>Pseudomonas</taxon>
    </lineage>
</organism>
<sequence>MAVPLHLPMSNLRMIKETPNPPETDDVSPYESLDSKKLNEAAERALDHYLKPTPKKPEGRKPSRMFQVAPDMDNESLLAHVCESLASASVMTSDIAAYVDAPQRYTILAIQQVIMLAELAVNRVLDNVDVPKPAPHS</sequence>
<gene>
    <name evidence="1" type="ORF">FHR69_004672</name>
</gene>
<name>A0ACC5MIS8_9PSED</name>
<accession>A0ACC5MIS8</accession>
<evidence type="ECO:0000313" key="1">
    <source>
        <dbReference type="EMBL" id="MBB2888703.1"/>
    </source>
</evidence>
<keyword evidence="2" id="KW-1185">Reference proteome</keyword>
<comment type="caution">
    <text evidence="1">The sequence shown here is derived from an EMBL/GenBank/DDBJ whole genome shotgun (WGS) entry which is preliminary data.</text>
</comment>
<dbReference type="EMBL" id="JACHVR010000003">
    <property type="protein sequence ID" value="MBB2888703.1"/>
    <property type="molecule type" value="Genomic_DNA"/>
</dbReference>
<proteinExistence type="predicted"/>